<dbReference type="Pfam" id="PF02481">
    <property type="entry name" value="DNA_processg_A"/>
    <property type="match status" value="1"/>
</dbReference>
<feature type="domain" description="Smf/DprA SLOG" evidence="2">
    <location>
        <begin position="111"/>
        <end position="312"/>
    </location>
</feature>
<dbReference type="Gene3D" id="3.40.50.450">
    <property type="match status" value="1"/>
</dbReference>
<gene>
    <name evidence="3" type="ORF">CYR79_02830</name>
</gene>
<evidence type="ECO:0000259" key="2">
    <source>
        <dbReference type="Pfam" id="PF02481"/>
    </source>
</evidence>
<protein>
    <recommendedName>
        <fullName evidence="2">Smf/DprA SLOG domain-containing protein</fullName>
    </recommendedName>
</protein>
<name>A0A2I2ACJ0_9LACO</name>
<dbReference type="InterPro" id="IPR057666">
    <property type="entry name" value="DrpA_SLOG"/>
</dbReference>
<proteinExistence type="inferred from homology"/>
<sequence>MSVLILLKTLLSGCNLECKKNGGIIVGDINKIIIALMSLKGVGPVTVERILKEERIDYNNCEEFLKYSNFKKIKLFKTKIANDKLNETDWDLAINHAERVLKKCKEEKIDVISFYDDMYPANLKALKKYPLILYVKGNISILNTDKSVAIVGTRKPTPMGAKMAQAFGRKFGNDGYVIVSGLAIGCDSYGHEGALEADAPTVAILAHGLDLPVYPKQNRELADRILEQGGALISTYEPGTKLLPQYLAARDDWQSGMSDGVVAVETGIKGGTLHAINHALHNNRPLGMLDFSAKNDIEEDKIPGGNRKYISERKAVGLFSSEDVEKFEEQMQAERKKRIQAEYTGRVQVKNKDRQEKADVLADTQLSLKL</sequence>
<comment type="caution">
    <text evidence="3">The sequence shown here is derived from an EMBL/GenBank/DDBJ whole genome shotgun (WGS) entry which is preliminary data.</text>
</comment>
<comment type="similarity">
    <text evidence="1">Belongs to the DprA/Smf family.</text>
</comment>
<evidence type="ECO:0000313" key="4">
    <source>
        <dbReference type="Proteomes" id="UP000234579"/>
    </source>
</evidence>
<dbReference type="GO" id="GO:0009294">
    <property type="term" value="P:DNA-mediated transformation"/>
    <property type="evidence" value="ECO:0007669"/>
    <property type="project" value="InterPro"/>
</dbReference>
<dbReference type="PANTHER" id="PTHR43022">
    <property type="entry name" value="PROTEIN SMF"/>
    <property type="match status" value="1"/>
</dbReference>
<dbReference type="PANTHER" id="PTHR43022:SF1">
    <property type="entry name" value="PROTEIN SMF"/>
    <property type="match status" value="1"/>
</dbReference>
<evidence type="ECO:0000313" key="3">
    <source>
        <dbReference type="EMBL" id="PLA77083.1"/>
    </source>
</evidence>
<dbReference type="SUPFAM" id="SSF102405">
    <property type="entry name" value="MCP/YpsA-like"/>
    <property type="match status" value="1"/>
</dbReference>
<dbReference type="AlphaFoldDB" id="A0A2I2ACJ0"/>
<evidence type="ECO:0000256" key="1">
    <source>
        <dbReference type="ARBA" id="ARBA00006525"/>
    </source>
</evidence>
<dbReference type="InterPro" id="IPR003488">
    <property type="entry name" value="DprA"/>
</dbReference>
<dbReference type="EMBL" id="PKGI01000014">
    <property type="protein sequence ID" value="PLA77083.1"/>
    <property type="molecule type" value="Genomic_DNA"/>
</dbReference>
<reference evidence="4" key="1">
    <citation type="submission" date="2017-12" db="EMBL/GenBank/DDBJ databases">
        <authorList>
            <person name="Christensen H."/>
        </authorList>
    </citation>
    <scope>NUCLEOTIDE SEQUENCE [LARGE SCALE GENOMIC DNA]</scope>
    <source>
        <strain evidence="4">268A</strain>
    </source>
</reference>
<organism evidence="3 4">
    <name type="scientific">Ligilactobacillus agilis</name>
    <dbReference type="NCBI Taxonomy" id="1601"/>
    <lineage>
        <taxon>Bacteria</taxon>
        <taxon>Bacillati</taxon>
        <taxon>Bacillota</taxon>
        <taxon>Bacilli</taxon>
        <taxon>Lactobacillales</taxon>
        <taxon>Lactobacillaceae</taxon>
        <taxon>Ligilactobacillus</taxon>
    </lineage>
</organism>
<accession>A0A2I2ACJ0</accession>
<dbReference type="Proteomes" id="UP000234579">
    <property type="component" value="Unassembled WGS sequence"/>
</dbReference>